<dbReference type="EMBL" id="AMCI01007990">
    <property type="protein sequence ID" value="EJW91725.1"/>
    <property type="molecule type" value="Genomic_DNA"/>
</dbReference>
<name>J9BVY4_9ZZZZ</name>
<accession>J9BVY4</accession>
<gene>
    <name evidence="1" type="ORF">EVA_20165</name>
</gene>
<dbReference type="AlphaFoldDB" id="J9BVY4"/>
<comment type="caution">
    <text evidence="1">The sequence shown here is derived from an EMBL/GenBank/DDBJ whole genome shotgun (WGS) entry which is preliminary data.</text>
</comment>
<protein>
    <submittedName>
        <fullName evidence="1">Uncharacterized protein</fullName>
    </submittedName>
</protein>
<organism evidence="1">
    <name type="scientific">gut metagenome</name>
    <dbReference type="NCBI Taxonomy" id="749906"/>
    <lineage>
        <taxon>unclassified sequences</taxon>
        <taxon>metagenomes</taxon>
        <taxon>organismal metagenomes</taxon>
    </lineage>
</organism>
<evidence type="ECO:0000313" key="1">
    <source>
        <dbReference type="EMBL" id="EJW91725.1"/>
    </source>
</evidence>
<reference evidence="1" key="1">
    <citation type="journal article" date="2012" name="PLoS ONE">
        <title>Gene sets for utilization of primary and secondary nutrition supplies in the distal gut of endangered iberian lynx.</title>
        <authorList>
            <person name="Alcaide M."/>
            <person name="Messina E."/>
            <person name="Richter M."/>
            <person name="Bargiela R."/>
            <person name="Peplies J."/>
            <person name="Huws S.A."/>
            <person name="Newbold C.J."/>
            <person name="Golyshin P.N."/>
            <person name="Simon M.A."/>
            <person name="Lopez G."/>
            <person name="Yakimov M.M."/>
            <person name="Ferrer M."/>
        </authorList>
    </citation>
    <scope>NUCLEOTIDE SEQUENCE</scope>
</reference>
<proteinExistence type="predicted"/>
<sequence length="576" mass="63986">MVTNADGRDIVKIDFAEDTAHAEHILAFQIGTVAPAEHLYRQGILAGTQMLGEVEFGYVVGTLGVTYILAVEPYEGCRIDTAEVDEGAAAVPVGRQVKGTDIGTHRIDAVVLAVVVEAGTRLDERRRIGVWIFYVGIDRFVIAIHFPVGRNGEGIPVAGVEAFLEEVERTLGRFGNQVELPGAVEGQIAWVDRLCPWRSIVSLVGQHGSFVVVRHISRYGHFLVFFKLGFVFPIRRLDFGFLDGLEGKPAGRVFRVVVYRRQLVVAKCIHFALLELRSRNDLIDVRLVFYRNKVELRIVPYASGSRPLQQVFDLRVVAAIVEILTIESIFHSEGEEVNGLDVPILSAVIRIELFADNGCIVFARVTIAQYRLRLLCRTDEVGQVVVESGSCGRTNCKMRFLVLESLFLFDQYDFSLVGNASGKIGMVGRNEQIALNEPELRFVRTIVLAQLNKVALGAKRQVAHRVDDSPATGKFGNLPVDTAVLLIEVRSSHSFPRCFANEVFAFGRSVNVVEFTLLKSSLCPCSTDGQEDGQEGQDKSGLKWIVKHKWYSFEILCNENICKYTTNNLTLIQSLA</sequence>